<dbReference type="InterPro" id="IPR044843">
    <property type="entry name" value="Trans_IPPS_bact-type"/>
</dbReference>
<dbReference type="NCBIfam" id="TIGR03464">
    <property type="entry name" value="HpnC"/>
    <property type="match status" value="1"/>
</dbReference>
<reference evidence="2" key="1">
    <citation type="journal article" date="2019" name="Int. J. Syst. Evol. Microbiol.">
        <title>The Global Catalogue of Microorganisms (GCM) 10K type strain sequencing project: providing services to taxonomists for standard genome sequencing and annotation.</title>
        <authorList>
            <consortium name="The Broad Institute Genomics Platform"/>
            <consortium name="The Broad Institute Genome Sequencing Center for Infectious Disease"/>
            <person name="Wu L."/>
            <person name="Ma J."/>
        </authorList>
    </citation>
    <scope>NUCLEOTIDE SEQUENCE [LARGE SCALE GENOMIC DNA]</scope>
    <source>
        <strain evidence="2">JCM 17759</strain>
    </source>
</reference>
<dbReference type="CDD" id="cd00683">
    <property type="entry name" value="Trans_IPPS_HH"/>
    <property type="match status" value="1"/>
</dbReference>
<comment type="caution">
    <text evidence="1">The sequence shown here is derived from an EMBL/GenBank/DDBJ whole genome shotgun (WGS) entry which is preliminary data.</text>
</comment>
<dbReference type="InterPro" id="IPR017827">
    <property type="entry name" value="HSQ_synthase_HpnC"/>
</dbReference>
<dbReference type="Pfam" id="PF00494">
    <property type="entry name" value="SQS_PSY"/>
    <property type="match status" value="1"/>
</dbReference>
<dbReference type="PANTHER" id="PTHR31480">
    <property type="entry name" value="BIFUNCTIONAL LYCOPENE CYCLASE/PHYTOENE SYNTHASE"/>
    <property type="match status" value="1"/>
</dbReference>
<evidence type="ECO:0000313" key="2">
    <source>
        <dbReference type="Proteomes" id="UP001500840"/>
    </source>
</evidence>
<evidence type="ECO:0000313" key="1">
    <source>
        <dbReference type="EMBL" id="GAA4449763.1"/>
    </source>
</evidence>
<dbReference type="InterPro" id="IPR033904">
    <property type="entry name" value="Trans_IPPS_HH"/>
</dbReference>
<dbReference type="Gene3D" id="1.10.600.10">
    <property type="entry name" value="Farnesyl Diphosphate Synthase"/>
    <property type="match status" value="1"/>
</dbReference>
<organism evidence="1 2">
    <name type="scientific">Novipirellula rosea</name>
    <dbReference type="NCBI Taxonomy" id="1031540"/>
    <lineage>
        <taxon>Bacteria</taxon>
        <taxon>Pseudomonadati</taxon>
        <taxon>Planctomycetota</taxon>
        <taxon>Planctomycetia</taxon>
        <taxon>Pirellulales</taxon>
        <taxon>Pirellulaceae</taxon>
        <taxon>Novipirellula</taxon>
    </lineage>
</organism>
<accession>A0ABP8MFY4</accession>
<dbReference type="SFLD" id="SFLDG01212">
    <property type="entry name" value="Phytoene_synthase_like"/>
    <property type="match status" value="1"/>
</dbReference>
<dbReference type="EMBL" id="BAABGA010000018">
    <property type="protein sequence ID" value="GAA4449763.1"/>
    <property type="molecule type" value="Genomic_DNA"/>
</dbReference>
<name>A0ABP8MFY4_9BACT</name>
<dbReference type="SFLD" id="SFLDS00005">
    <property type="entry name" value="Isoprenoid_Synthase_Type_I"/>
    <property type="match status" value="1"/>
</dbReference>
<dbReference type="InterPro" id="IPR002060">
    <property type="entry name" value="Squ/phyt_synthse"/>
</dbReference>
<keyword evidence="2" id="KW-1185">Reference proteome</keyword>
<dbReference type="Proteomes" id="UP001500840">
    <property type="component" value="Unassembled WGS sequence"/>
</dbReference>
<protein>
    <submittedName>
        <fullName evidence="1">Squalene synthase HpnC</fullName>
    </submittedName>
</protein>
<sequence>MKGESVKQAERECRRIALSHYENFLVASVLLPRRLKQPFYNVYAFCRTADDLADESATPALALNALSQCQTSLDATFAGNPPAGIFTALANTIEQFRLDKQPFDDLLDAFRQDQQKTRYQTTRELLDYCRRSANPVGRIVLKLAAVDADVADLERSDQICTGLQLANFWQDVARDYAIGRIYLPQSELRTLGVSEERFAEMIQQRSTLPELKTLIQAECDRAQTCFDLGAPLCDHVPKWLGRNLRLFVGGGRATLEAIRAIDFDVIRIRPRVSKGTQACLILRSLIGR</sequence>
<proteinExistence type="predicted"/>
<dbReference type="InterPro" id="IPR008949">
    <property type="entry name" value="Isoprenoid_synthase_dom_sf"/>
</dbReference>
<gene>
    <name evidence="1" type="primary">hpnC</name>
    <name evidence="1" type="ORF">GCM10023156_14880</name>
</gene>
<dbReference type="SFLD" id="SFLDG01018">
    <property type="entry name" value="Squalene/Phytoene_Synthase_Lik"/>
    <property type="match status" value="1"/>
</dbReference>
<dbReference type="SUPFAM" id="SSF48576">
    <property type="entry name" value="Terpenoid synthases"/>
    <property type="match status" value="1"/>
</dbReference>